<reference evidence="2" key="1">
    <citation type="submission" date="2018-05" db="EMBL/GenBank/DDBJ databases">
        <title>Draft genome of Mucuna pruriens seed.</title>
        <authorList>
            <person name="Nnadi N.E."/>
            <person name="Vos R."/>
            <person name="Hasami M.H."/>
            <person name="Devisetty U.K."/>
            <person name="Aguiy J.C."/>
        </authorList>
    </citation>
    <scope>NUCLEOTIDE SEQUENCE [LARGE SCALE GENOMIC DNA]</scope>
    <source>
        <strain evidence="2">JCA_2017</strain>
    </source>
</reference>
<sequence length="206" mass="23725">METNLVLNFEKYHFMVIEGIVLGHLISSYCKRFIKNFGKITLPLSKLLQKDVDFIFDQPCVEAFQELKKRLTSTPIFQALNWEYQFKLMCDTSNSALGAVLGQRVGKQPHVIAYEFDLEIRDKKGAENAVANHLSQLERGRLHFQKEHLELTKKNLKAILNTSYGMILIFEDSTMTKCIPDPEIQSVLHFYHSISRANHYGLSQTS</sequence>
<dbReference type="PANTHER" id="PTHR34072:SF57">
    <property type="entry name" value="RNA-DIRECTED DNA POLYMERASE"/>
    <property type="match status" value="1"/>
</dbReference>
<comment type="caution">
    <text evidence="2">The sequence shown here is derived from an EMBL/GenBank/DDBJ whole genome shotgun (WGS) entry which is preliminary data.</text>
</comment>
<dbReference type="Pfam" id="PF17919">
    <property type="entry name" value="RT_RNaseH_2"/>
    <property type="match status" value="1"/>
</dbReference>
<dbReference type="OrthoDB" id="1709213at2759"/>
<dbReference type="Gene3D" id="3.30.70.270">
    <property type="match status" value="1"/>
</dbReference>
<dbReference type="EMBL" id="QJKJ01000601">
    <property type="protein sequence ID" value="RDY11663.1"/>
    <property type="molecule type" value="Genomic_DNA"/>
</dbReference>
<dbReference type="Proteomes" id="UP000257109">
    <property type="component" value="Unassembled WGS sequence"/>
</dbReference>
<dbReference type="InterPro" id="IPR043128">
    <property type="entry name" value="Rev_trsase/Diguanyl_cyclase"/>
</dbReference>
<proteinExistence type="predicted"/>
<dbReference type="PANTHER" id="PTHR34072">
    <property type="entry name" value="ENZYMATIC POLYPROTEIN-RELATED"/>
    <property type="match status" value="1"/>
</dbReference>
<protein>
    <submittedName>
        <fullName evidence="2">Retrovirus-related Pol polyprotein from transposon 17.6</fullName>
    </submittedName>
</protein>
<gene>
    <name evidence="2" type="primary">pol</name>
    <name evidence="2" type="ORF">CR513_03653</name>
</gene>
<evidence type="ECO:0000313" key="2">
    <source>
        <dbReference type="EMBL" id="RDY11663.1"/>
    </source>
</evidence>
<organism evidence="2 3">
    <name type="scientific">Mucuna pruriens</name>
    <name type="common">Velvet bean</name>
    <name type="synonym">Dolichos pruriens</name>
    <dbReference type="NCBI Taxonomy" id="157652"/>
    <lineage>
        <taxon>Eukaryota</taxon>
        <taxon>Viridiplantae</taxon>
        <taxon>Streptophyta</taxon>
        <taxon>Embryophyta</taxon>
        <taxon>Tracheophyta</taxon>
        <taxon>Spermatophyta</taxon>
        <taxon>Magnoliopsida</taxon>
        <taxon>eudicotyledons</taxon>
        <taxon>Gunneridae</taxon>
        <taxon>Pentapetalae</taxon>
        <taxon>rosids</taxon>
        <taxon>fabids</taxon>
        <taxon>Fabales</taxon>
        <taxon>Fabaceae</taxon>
        <taxon>Papilionoideae</taxon>
        <taxon>50 kb inversion clade</taxon>
        <taxon>NPAAA clade</taxon>
        <taxon>indigoferoid/millettioid clade</taxon>
        <taxon>Phaseoleae</taxon>
        <taxon>Mucuna</taxon>
    </lineage>
</organism>
<accession>A0A371I9E2</accession>
<dbReference type="InterPro" id="IPR041577">
    <property type="entry name" value="RT_RNaseH_2"/>
</dbReference>
<name>A0A371I9E2_MUCPR</name>
<dbReference type="STRING" id="157652.A0A371I9E2"/>
<evidence type="ECO:0000313" key="3">
    <source>
        <dbReference type="Proteomes" id="UP000257109"/>
    </source>
</evidence>
<keyword evidence="3" id="KW-1185">Reference proteome</keyword>
<dbReference type="AlphaFoldDB" id="A0A371I9E2"/>
<dbReference type="InterPro" id="IPR043502">
    <property type="entry name" value="DNA/RNA_pol_sf"/>
</dbReference>
<feature type="non-terminal residue" evidence="2">
    <location>
        <position position="1"/>
    </location>
</feature>
<evidence type="ECO:0000259" key="1">
    <source>
        <dbReference type="Pfam" id="PF17919"/>
    </source>
</evidence>
<feature type="domain" description="Reverse transcriptase/retrotransposon-derived protein RNase H-like" evidence="1">
    <location>
        <begin position="57"/>
        <end position="114"/>
    </location>
</feature>
<dbReference type="SUPFAM" id="SSF56672">
    <property type="entry name" value="DNA/RNA polymerases"/>
    <property type="match status" value="1"/>
</dbReference>